<dbReference type="STRING" id="1173111.SAMN05444955_107100"/>
<dbReference type="Proteomes" id="UP000199695">
    <property type="component" value="Unassembled WGS sequence"/>
</dbReference>
<evidence type="ECO:0000256" key="1">
    <source>
        <dbReference type="SAM" id="MobiDB-lite"/>
    </source>
</evidence>
<dbReference type="OrthoDB" id="2991201at2"/>
<proteinExistence type="predicted"/>
<gene>
    <name evidence="2" type="ORF">SAMN05444955_107100</name>
</gene>
<evidence type="ECO:0000313" key="3">
    <source>
        <dbReference type="Proteomes" id="UP000199695"/>
    </source>
</evidence>
<sequence length="70" mass="8274">MALMVGCDLRSSSQECGFSSRHVTFIRGPRDLSPWREAGRRELLTRKERIEKRNWKRSDPATPQKEWSKK</sequence>
<organism evidence="2 3">
    <name type="scientific">Lihuaxuella thermophila</name>
    <dbReference type="NCBI Taxonomy" id="1173111"/>
    <lineage>
        <taxon>Bacteria</taxon>
        <taxon>Bacillati</taxon>
        <taxon>Bacillota</taxon>
        <taxon>Bacilli</taxon>
        <taxon>Bacillales</taxon>
        <taxon>Thermoactinomycetaceae</taxon>
        <taxon>Lihuaxuella</taxon>
    </lineage>
</organism>
<protein>
    <submittedName>
        <fullName evidence="2">Uncharacterized protein</fullName>
    </submittedName>
</protein>
<feature type="compositionally biased region" description="Basic and acidic residues" evidence="1">
    <location>
        <begin position="49"/>
        <end position="59"/>
    </location>
</feature>
<accession>A0A1H8EPA2</accession>
<name>A0A1H8EPA2_9BACL</name>
<dbReference type="RefSeq" id="WP_089967860.1">
    <property type="nucleotide sequence ID" value="NZ_FOCQ01000007.1"/>
</dbReference>
<evidence type="ECO:0000313" key="2">
    <source>
        <dbReference type="EMBL" id="SEN21349.1"/>
    </source>
</evidence>
<reference evidence="2 3" key="1">
    <citation type="submission" date="2016-10" db="EMBL/GenBank/DDBJ databases">
        <authorList>
            <person name="de Groot N.N."/>
        </authorList>
    </citation>
    <scope>NUCLEOTIDE SEQUENCE [LARGE SCALE GENOMIC DNA]</scope>
    <source>
        <strain evidence="2 3">DSM 46701</strain>
    </source>
</reference>
<feature type="region of interest" description="Disordered" evidence="1">
    <location>
        <begin position="49"/>
        <end position="70"/>
    </location>
</feature>
<dbReference type="EMBL" id="FOCQ01000007">
    <property type="protein sequence ID" value="SEN21349.1"/>
    <property type="molecule type" value="Genomic_DNA"/>
</dbReference>
<keyword evidence="3" id="KW-1185">Reference proteome</keyword>
<dbReference type="AlphaFoldDB" id="A0A1H8EPA2"/>